<dbReference type="PROSITE" id="PS50206">
    <property type="entry name" value="RHODANESE_3"/>
    <property type="match status" value="1"/>
</dbReference>
<dbReference type="OrthoDB" id="102559at2759"/>
<dbReference type="Pfam" id="PF00581">
    <property type="entry name" value="Rhodanese"/>
    <property type="match status" value="1"/>
</dbReference>
<dbReference type="GO" id="GO:0005737">
    <property type="term" value="C:cytoplasm"/>
    <property type="evidence" value="ECO:0007669"/>
    <property type="project" value="TreeGrafter"/>
</dbReference>
<evidence type="ECO:0000313" key="2">
    <source>
        <dbReference type="EMBL" id="EST48432.1"/>
    </source>
</evidence>
<dbReference type="SUPFAM" id="SSF52821">
    <property type="entry name" value="Rhodanese/Cell cycle control phosphatase"/>
    <property type="match status" value="1"/>
</dbReference>
<reference evidence="2 3" key="1">
    <citation type="journal article" date="2014" name="PLoS Genet.">
        <title>The Genome of Spironucleus salmonicida Highlights a Fish Pathogen Adapted to Fluctuating Environments.</title>
        <authorList>
            <person name="Xu F."/>
            <person name="Jerlstrom-Hultqvist J."/>
            <person name="Einarsson E."/>
            <person name="Astvaldsson A."/>
            <person name="Svard S.G."/>
            <person name="Andersson J.O."/>
        </authorList>
    </citation>
    <scope>NUCLEOTIDE SEQUENCE</scope>
    <source>
        <strain evidence="3">ATCC 50377</strain>
    </source>
</reference>
<dbReference type="SMART" id="SM00450">
    <property type="entry name" value="RHOD"/>
    <property type="match status" value="1"/>
</dbReference>
<organism evidence="2">
    <name type="scientific">Spironucleus salmonicida</name>
    <dbReference type="NCBI Taxonomy" id="348837"/>
    <lineage>
        <taxon>Eukaryota</taxon>
        <taxon>Metamonada</taxon>
        <taxon>Diplomonadida</taxon>
        <taxon>Hexamitidae</taxon>
        <taxon>Hexamitinae</taxon>
        <taxon>Spironucleus</taxon>
    </lineage>
</organism>
<dbReference type="PANTHER" id="PTHR10828">
    <property type="entry name" value="M-PHASE INDUCER PHOSPHATASE DUAL SPECIFICITY PHOSPHATASE CDC25"/>
    <property type="match status" value="1"/>
</dbReference>
<dbReference type="InterPro" id="IPR036873">
    <property type="entry name" value="Rhodanese-like_dom_sf"/>
</dbReference>
<protein>
    <submittedName>
        <fullName evidence="2">Rhodanese domain-containing protein</fullName>
    </submittedName>
</protein>
<dbReference type="GO" id="GO:0005634">
    <property type="term" value="C:nucleus"/>
    <property type="evidence" value="ECO:0007669"/>
    <property type="project" value="TreeGrafter"/>
</dbReference>
<dbReference type="GO" id="GO:0004725">
    <property type="term" value="F:protein tyrosine phosphatase activity"/>
    <property type="evidence" value="ECO:0007669"/>
    <property type="project" value="TreeGrafter"/>
</dbReference>
<dbReference type="InterPro" id="IPR001763">
    <property type="entry name" value="Rhodanese-like_dom"/>
</dbReference>
<dbReference type="VEuPathDB" id="GiardiaDB:SS50377_28253"/>
<feature type="domain" description="Rhodanese" evidence="1">
    <location>
        <begin position="16"/>
        <end position="108"/>
    </location>
</feature>
<reference evidence="3" key="2">
    <citation type="submission" date="2020-12" db="EMBL/GenBank/DDBJ databases">
        <title>New Spironucleus salmonicida genome in near-complete chromosomes.</title>
        <authorList>
            <person name="Xu F."/>
            <person name="Kurt Z."/>
            <person name="Jimenez-Gonzalez A."/>
            <person name="Astvaldsson A."/>
            <person name="Andersson J.O."/>
            <person name="Svard S.G."/>
        </authorList>
    </citation>
    <scope>NUCLEOTIDE SEQUENCE</scope>
    <source>
        <strain evidence="3">ATCC 50377</strain>
    </source>
</reference>
<evidence type="ECO:0000313" key="3">
    <source>
        <dbReference type="EMBL" id="KAH0570278.1"/>
    </source>
</evidence>
<dbReference type="Gene3D" id="3.40.250.10">
    <property type="entry name" value="Rhodanese-like domain"/>
    <property type="match status" value="1"/>
</dbReference>
<dbReference type="PANTHER" id="PTHR10828:SF38">
    <property type="entry name" value="ARSENICAL-RESISTANCE PROTEIN 2-RELATED"/>
    <property type="match status" value="1"/>
</dbReference>
<dbReference type="EMBL" id="AUWU02000008">
    <property type="protein sequence ID" value="KAH0570278.1"/>
    <property type="molecule type" value="Genomic_DNA"/>
</dbReference>
<keyword evidence="4" id="KW-1185">Reference proteome</keyword>
<dbReference type="EMBL" id="KI545985">
    <property type="protein sequence ID" value="EST48432.1"/>
    <property type="molecule type" value="Genomic_DNA"/>
</dbReference>
<dbReference type="Proteomes" id="UP000018208">
    <property type="component" value="Unassembled WGS sequence"/>
</dbReference>
<accession>V6LUX4</accession>
<sequence length="109" mass="12317">MQKSQIKFCNPSDLLKLQNAIIIDVRNYDYNEGGHFEKAINIPIEDITSEQSIEKLSSYSTIAVYCMYSQQRGPAAAIDLMQIFPDKKIVVCCGGFCAVRQAFKDMILE</sequence>
<proteinExistence type="predicted"/>
<dbReference type="AlphaFoldDB" id="V6LUX4"/>
<evidence type="ECO:0000313" key="4">
    <source>
        <dbReference type="Proteomes" id="UP000018208"/>
    </source>
</evidence>
<name>V6LUX4_9EUKA</name>
<gene>
    <name evidence="2" type="ORF">SS50377_11382</name>
    <name evidence="3" type="ORF">SS50377_28253</name>
</gene>
<evidence type="ECO:0000259" key="1">
    <source>
        <dbReference type="PROSITE" id="PS50206"/>
    </source>
</evidence>